<sequence>MAERSRSPRREKYLWVKVKGGVTPIKVNITGLHDVDDLRKAVKKEVKNKLGGVDSDDLQIFQSEEAKDGGSEAVRPGVSLADLNGGDNDENPLYVFYPDMNPDSTASQDWCSQLLRQRLRFGIAEKLLATDGAKWDYCGEDELLSAMQETVMQEVCRLINQKEAPFVVGCVTATQSMDHGLAASPQARKFLQLPSVTQVTVNKVDQIPHHPLKHILVMDMGGHGRALECLVNALKKMECAGGDAVVGATMQQLNEKYPQAGLLGRSNSHSFDDCDIKGILRASLSGKWTEVGKAIEKVNPEKMMLVRLEYNSTRTEYRIHLPYVWLHMMLSRHNMASDLQPWRLMDYSSFMKGPPMDGTEWELFNANFRVLRSHAFTNEEEVSMASLHRGAILNESLKDLNITNKHLKLATAKARCSSRSSCCGNPKPKTESDDKTPAQGLRAHQCKAVQDGKEITVTMTDKTTLLLNAKGAPAADAFVMLEQVNSDGKKVTISECLQMKHGQTAAHLEDEFKEACDEGDILVLLQNTSGKAPTNKNIPIVFVSAEQFEAYYGLYAGRAFNAARFTAPS</sequence>
<dbReference type="AlphaFoldDB" id="A0A9P1DFT0"/>
<reference evidence="3" key="2">
    <citation type="submission" date="2024-04" db="EMBL/GenBank/DDBJ databases">
        <authorList>
            <person name="Chen Y."/>
            <person name="Shah S."/>
            <person name="Dougan E. K."/>
            <person name="Thang M."/>
            <person name="Chan C."/>
        </authorList>
    </citation>
    <scope>NUCLEOTIDE SEQUENCE [LARGE SCALE GENOMIC DNA]</scope>
</reference>
<accession>A0A9P1DFT0</accession>
<organism evidence="2">
    <name type="scientific">Cladocopium goreaui</name>
    <dbReference type="NCBI Taxonomy" id="2562237"/>
    <lineage>
        <taxon>Eukaryota</taxon>
        <taxon>Sar</taxon>
        <taxon>Alveolata</taxon>
        <taxon>Dinophyceae</taxon>
        <taxon>Suessiales</taxon>
        <taxon>Symbiodiniaceae</taxon>
        <taxon>Cladocopium</taxon>
    </lineage>
</organism>
<gene>
    <name evidence="2" type="ORF">C1SCF055_LOCUS34078</name>
</gene>
<comment type="caution">
    <text evidence="2">The sequence shown here is derived from an EMBL/GenBank/DDBJ whole genome shotgun (WGS) entry which is preliminary data.</text>
</comment>
<reference evidence="2" key="1">
    <citation type="submission" date="2022-10" db="EMBL/GenBank/DDBJ databases">
        <authorList>
            <person name="Chen Y."/>
            <person name="Dougan E. K."/>
            <person name="Chan C."/>
            <person name="Rhodes N."/>
            <person name="Thang M."/>
        </authorList>
    </citation>
    <scope>NUCLEOTIDE SEQUENCE</scope>
</reference>
<dbReference type="Proteomes" id="UP001152797">
    <property type="component" value="Unassembled WGS sequence"/>
</dbReference>
<dbReference type="EMBL" id="CAMXCT010004345">
    <property type="protein sequence ID" value="CAI4008657.1"/>
    <property type="molecule type" value="Genomic_DNA"/>
</dbReference>
<proteinExistence type="predicted"/>
<dbReference type="EMBL" id="CAMXCT020004345">
    <property type="protein sequence ID" value="CAL1162032.1"/>
    <property type="molecule type" value="Genomic_DNA"/>
</dbReference>
<evidence type="ECO:0000313" key="3">
    <source>
        <dbReference type="EMBL" id="CAL1162032.1"/>
    </source>
</evidence>
<feature type="region of interest" description="Disordered" evidence="1">
    <location>
        <begin position="418"/>
        <end position="441"/>
    </location>
</feature>
<dbReference type="OrthoDB" id="413776at2759"/>
<evidence type="ECO:0000313" key="2">
    <source>
        <dbReference type="EMBL" id="CAI4008657.1"/>
    </source>
</evidence>
<keyword evidence="5" id="KW-1185">Reference proteome</keyword>
<evidence type="ECO:0000313" key="4">
    <source>
        <dbReference type="EMBL" id="CAL4795969.1"/>
    </source>
</evidence>
<name>A0A9P1DFT0_9DINO</name>
<evidence type="ECO:0000313" key="5">
    <source>
        <dbReference type="Proteomes" id="UP001152797"/>
    </source>
</evidence>
<evidence type="ECO:0000256" key="1">
    <source>
        <dbReference type="SAM" id="MobiDB-lite"/>
    </source>
</evidence>
<protein>
    <submittedName>
        <fullName evidence="4">Crinkler effector protein 108</fullName>
    </submittedName>
</protein>
<dbReference type="EMBL" id="CAMXCT030004345">
    <property type="protein sequence ID" value="CAL4795969.1"/>
    <property type="molecule type" value="Genomic_DNA"/>
</dbReference>